<proteinExistence type="predicted"/>
<feature type="domain" description="HPt" evidence="2">
    <location>
        <begin position="9"/>
        <end position="100"/>
    </location>
</feature>
<reference evidence="3" key="1">
    <citation type="submission" date="2024-05" db="EMBL/GenBank/DDBJ databases">
        <title>Alkalihalobacillus sp. strain MEB203 novel alkaliphilic bacterium from Lonar Lake, India.</title>
        <authorList>
            <person name="Joshi A."/>
            <person name="Thite S."/>
            <person name="Mengade P."/>
        </authorList>
    </citation>
    <scope>NUCLEOTIDE SEQUENCE</scope>
    <source>
        <strain evidence="3">MEB 203</strain>
    </source>
</reference>
<dbReference type="EMBL" id="JAOTPO010000001">
    <property type="protein sequence ID" value="MDE5411800.1"/>
    <property type="molecule type" value="Genomic_DNA"/>
</dbReference>
<dbReference type="SUPFAM" id="SSF47226">
    <property type="entry name" value="Histidine-containing phosphotransfer domain, HPT domain"/>
    <property type="match status" value="1"/>
</dbReference>
<evidence type="ECO:0000259" key="2">
    <source>
        <dbReference type="PROSITE" id="PS50894"/>
    </source>
</evidence>
<keyword evidence="1" id="KW-0597">Phosphoprotein</keyword>
<evidence type="ECO:0000313" key="4">
    <source>
        <dbReference type="Proteomes" id="UP001148125"/>
    </source>
</evidence>
<dbReference type="RefSeq" id="WP_275116437.1">
    <property type="nucleotide sequence ID" value="NZ_JAOTPO010000001.1"/>
</dbReference>
<feature type="modified residue" description="Phosphohistidine" evidence="1">
    <location>
        <position position="48"/>
    </location>
</feature>
<evidence type="ECO:0000313" key="3">
    <source>
        <dbReference type="EMBL" id="MDE5411800.1"/>
    </source>
</evidence>
<dbReference type="Pfam" id="PF01627">
    <property type="entry name" value="Hpt"/>
    <property type="match status" value="1"/>
</dbReference>
<dbReference type="PROSITE" id="PS50894">
    <property type="entry name" value="HPT"/>
    <property type="match status" value="1"/>
</dbReference>
<organism evidence="3 4">
    <name type="scientific">Alkalihalobacterium chitinilyticum</name>
    <dbReference type="NCBI Taxonomy" id="2980103"/>
    <lineage>
        <taxon>Bacteria</taxon>
        <taxon>Bacillati</taxon>
        <taxon>Bacillota</taxon>
        <taxon>Bacilli</taxon>
        <taxon>Bacillales</taxon>
        <taxon>Bacillaceae</taxon>
        <taxon>Alkalihalobacterium</taxon>
    </lineage>
</organism>
<accession>A0ABT5V8N3</accession>
<dbReference type="Gene3D" id="1.20.120.160">
    <property type="entry name" value="HPT domain"/>
    <property type="match status" value="1"/>
</dbReference>
<dbReference type="Proteomes" id="UP001148125">
    <property type="component" value="Unassembled WGS sequence"/>
</dbReference>
<keyword evidence="4" id="KW-1185">Reference proteome</keyword>
<evidence type="ECO:0000256" key="1">
    <source>
        <dbReference type="PROSITE-ProRule" id="PRU00110"/>
    </source>
</evidence>
<gene>
    <name evidence="3" type="ORF">N7Z68_00205</name>
</gene>
<protein>
    <submittedName>
        <fullName evidence="3">Hpt domain-containing protein</fullName>
    </submittedName>
</protein>
<comment type="caution">
    <text evidence="3">The sequence shown here is derived from an EMBL/GenBank/DDBJ whole genome shotgun (WGS) entry which is preliminary data.</text>
</comment>
<name>A0ABT5V8N3_9BACI</name>
<sequence>MTKTIQILIDKDLKDLIPGFMENRKKDIETMKFALSEEDFEQVRMIGHRMKGFGSGYGFEFITDLGKQLEEAAKEGDKLKIEGGITALINYLDQIEICFE</sequence>
<dbReference type="InterPro" id="IPR036641">
    <property type="entry name" value="HPT_dom_sf"/>
</dbReference>
<dbReference type="InterPro" id="IPR008207">
    <property type="entry name" value="Sig_transdc_His_kin_Hpt_dom"/>
</dbReference>